<dbReference type="KEGG" id="cbei:LF65_04913"/>
<dbReference type="EMBL" id="CP010086">
    <property type="protein sequence ID" value="AJH01442.1"/>
    <property type="molecule type" value="Genomic_DNA"/>
</dbReference>
<dbReference type="AlphaFoldDB" id="A0A0B5QT56"/>
<evidence type="ECO:0000313" key="2">
    <source>
        <dbReference type="Proteomes" id="UP000031866"/>
    </source>
</evidence>
<dbReference type="Proteomes" id="UP000031866">
    <property type="component" value="Chromosome"/>
</dbReference>
<gene>
    <name evidence="1" type="ORF">LF65_04913</name>
</gene>
<reference evidence="2" key="1">
    <citation type="submission" date="2014-12" db="EMBL/GenBank/DDBJ databases">
        <title>Genome sequence of Clostridium beijerinckii strain 59B.</title>
        <authorList>
            <person name="Little G.T."/>
            <person name="Minton N.P."/>
        </authorList>
    </citation>
    <scope>NUCLEOTIDE SEQUENCE [LARGE SCALE GENOMIC DNA]</scope>
    <source>
        <strain evidence="2">59B</strain>
    </source>
</reference>
<sequence>MEWKNIKIEGIGNIEKCVGEFNVTETLKTPYGKFKVKVYERQNGRFVGYTNLQLKDEDGCAFAGVGHGETIEQALQDTIEYFLDMINEKQSLNEEDFECSDSFDF</sequence>
<organism evidence="1 2">
    <name type="scientific">Clostridium beijerinckii</name>
    <name type="common">Clostridium MP</name>
    <dbReference type="NCBI Taxonomy" id="1520"/>
    <lineage>
        <taxon>Bacteria</taxon>
        <taxon>Bacillati</taxon>
        <taxon>Bacillota</taxon>
        <taxon>Clostridia</taxon>
        <taxon>Eubacteriales</taxon>
        <taxon>Clostridiaceae</taxon>
        <taxon>Clostridium</taxon>
    </lineage>
</organism>
<evidence type="ECO:0000313" key="1">
    <source>
        <dbReference type="EMBL" id="AJH01442.1"/>
    </source>
</evidence>
<proteinExistence type="predicted"/>
<dbReference type="OrthoDB" id="6636498at2"/>
<protein>
    <submittedName>
        <fullName evidence="1">Uncharacterized protein</fullName>
    </submittedName>
</protein>
<dbReference type="RefSeq" id="WP_052482992.1">
    <property type="nucleotide sequence ID" value="NZ_CP010086.2"/>
</dbReference>
<accession>A0A0B5QT56</accession>
<name>A0A0B5QT56_CLOBE</name>